<dbReference type="NCBIfam" id="TIGR02258">
    <property type="entry name" value="2_5_ligase"/>
    <property type="match status" value="1"/>
</dbReference>
<evidence type="ECO:0000313" key="3">
    <source>
        <dbReference type="EMBL" id="RRD50936.1"/>
    </source>
</evidence>
<comment type="catalytic activity">
    <reaction evidence="2">
        <text>a 3'-end 2',3'-cyclophospho-ribonucleotide-RNA + H2O = a 3'-end 2'-phospho-ribonucleotide-RNA + H(+)</text>
        <dbReference type="Rhea" id="RHEA:11828"/>
        <dbReference type="Rhea" id="RHEA-COMP:10464"/>
        <dbReference type="Rhea" id="RHEA-COMP:17353"/>
        <dbReference type="ChEBI" id="CHEBI:15377"/>
        <dbReference type="ChEBI" id="CHEBI:15378"/>
        <dbReference type="ChEBI" id="CHEBI:83064"/>
        <dbReference type="ChEBI" id="CHEBI:173113"/>
        <dbReference type="EC" id="3.1.4.58"/>
    </reaction>
</comment>
<dbReference type="AlphaFoldDB" id="A0A3P1WY03"/>
<comment type="caution">
    <text evidence="3">The sequence shown here is derived from an EMBL/GenBank/DDBJ whole genome shotgun (WGS) entry which is preliminary data.</text>
</comment>
<protein>
    <recommendedName>
        <fullName evidence="2">RNA 2',3'-cyclic phosphodiesterase</fullName>
        <shortName evidence="2">RNA 2',3'-CPDase</shortName>
        <ecNumber evidence="2">3.1.4.58</ecNumber>
    </recommendedName>
</protein>
<dbReference type="RefSeq" id="WP_125226884.1">
    <property type="nucleotide sequence ID" value="NZ_RQYT01000003.1"/>
</dbReference>
<dbReference type="OrthoDB" id="9787070at2"/>
<dbReference type="PANTHER" id="PTHR35561:SF1">
    <property type="entry name" value="RNA 2',3'-CYCLIC PHOSPHODIESTERASE"/>
    <property type="match status" value="1"/>
</dbReference>
<evidence type="ECO:0000256" key="1">
    <source>
        <dbReference type="ARBA" id="ARBA00022801"/>
    </source>
</evidence>
<dbReference type="HAMAP" id="MF_01940">
    <property type="entry name" value="RNA_CPDase"/>
    <property type="match status" value="1"/>
</dbReference>
<dbReference type="InterPro" id="IPR004175">
    <property type="entry name" value="RNA_CPDase"/>
</dbReference>
<dbReference type="Pfam" id="PF13563">
    <property type="entry name" value="2_5_RNA_ligase2"/>
    <property type="match status" value="1"/>
</dbReference>
<proteinExistence type="inferred from homology"/>
<dbReference type="PANTHER" id="PTHR35561">
    <property type="entry name" value="RNA 2',3'-CYCLIC PHOSPHODIESTERASE"/>
    <property type="match status" value="1"/>
</dbReference>
<comment type="function">
    <text evidence="2">Hydrolyzes RNA 2',3'-cyclic phosphodiester to an RNA 2'-phosphomonoester.</text>
</comment>
<name>A0A3P1WY03_9ACTN</name>
<evidence type="ECO:0000256" key="2">
    <source>
        <dbReference type="HAMAP-Rule" id="MF_01940"/>
    </source>
</evidence>
<sequence length="184" mass="20201">MRCFLAVVPPADVVDDIARFLEPRHGAEGWAWTRPERFHLTLAFMADHPEQRIDELTAALDEWARDRAPLSMEIAGAGCFGPVERAKVLHLSVPGTAGEVLGEWATQLRALVSHHGGRPDGTGFRPHLTVARSRRGQRAGRLLQALDTYASPPFLVDEVVLVQSLLAEHRHEILHCSALTGPSA</sequence>
<dbReference type="EMBL" id="RQYT01000003">
    <property type="protein sequence ID" value="RRD50936.1"/>
    <property type="molecule type" value="Genomic_DNA"/>
</dbReference>
<organism evidence="3 4">
    <name type="scientific">Arachnia propionica</name>
    <dbReference type="NCBI Taxonomy" id="1750"/>
    <lineage>
        <taxon>Bacteria</taxon>
        <taxon>Bacillati</taxon>
        <taxon>Actinomycetota</taxon>
        <taxon>Actinomycetes</taxon>
        <taxon>Propionibacteriales</taxon>
        <taxon>Propionibacteriaceae</taxon>
        <taxon>Arachnia</taxon>
    </lineage>
</organism>
<feature type="active site" description="Proton acceptor" evidence="2">
    <location>
        <position position="127"/>
    </location>
</feature>
<gene>
    <name evidence="3" type="primary">thpR</name>
    <name evidence="3" type="ORF">EII35_02490</name>
</gene>
<dbReference type="GO" id="GO:0004113">
    <property type="term" value="F:2',3'-cyclic-nucleotide 3'-phosphodiesterase activity"/>
    <property type="evidence" value="ECO:0007669"/>
    <property type="project" value="InterPro"/>
</dbReference>
<dbReference type="EC" id="3.1.4.58" evidence="2"/>
<accession>A0A3P1WY03</accession>
<dbReference type="Gene3D" id="3.90.1140.10">
    <property type="entry name" value="Cyclic phosphodiesterase"/>
    <property type="match status" value="1"/>
</dbReference>
<feature type="short sequence motif" description="HXTX 1" evidence="2">
    <location>
        <begin position="39"/>
        <end position="42"/>
    </location>
</feature>
<reference evidence="3 4" key="1">
    <citation type="submission" date="2018-11" db="EMBL/GenBank/DDBJ databases">
        <title>Genomes From Bacteria Associated with the Canine Oral Cavity: a Test Case for Automated Genome-Based Taxonomic Assignment.</title>
        <authorList>
            <person name="Coil D.A."/>
            <person name="Jospin G."/>
            <person name="Darling A.E."/>
            <person name="Wallis C."/>
            <person name="Davis I.J."/>
            <person name="Harris S."/>
            <person name="Eisen J.A."/>
            <person name="Holcombe L.J."/>
            <person name="O'Flynn C."/>
        </authorList>
    </citation>
    <scope>NUCLEOTIDE SEQUENCE [LARGE SCALE GENOMIC DNA]</scope>
    <source>
        <strain evidence="3 4">OH2822_COT-296</strain>
    </source>
</reference>
<feature type="active site" description="Proton donor" evidence="2">
    <location>
        <position position="39"/>
    </location>
</feature>
<keyword evidence="1 2" id="KW-0378">Hydrolase</keyword>
<dbReference type="SUPFAM" id="SSF55144">
    <property type="entry name" value="LigT-like"/>
    <property type="match status" value="1"/>
</dbReference>
<evidence type="ECO:0000313" key="4">
    <source>
        <dbReference type="Proteomes" id="UP000280935"/>
    </source>
</evidence>
<dbReference type="InterPro" id="IPR009097">
    <property type="entry name" value="Cyclic_Pdiesterase"/>
</dbReference>
<dbReference type="Proteomes" id="UP000280935">
    <property type="component" value="Unassembled WGS sequence"/>
</dbReference>
<feature type="short sequence motif" description="HXTX 2" evidence="2">
    <location>
        <begin position="127"/>
        <end position="130"/>
    </location>
</feature>
<comment type="similarity">
    <text evidence="2">Belongs to the 2H phosphoesterase superfamily. ThpR family.</text>
</comment>
<dbReference type="GO" id="GO:0008664">
    <property type="term" value="F:RNA 2',3'-cyclic 3'-phosphodiesterase activity"/>
    <property type="evidence" value="ECO:0007669"/>
    <property type="project" value="UniProtKB-EC"/>
</dbReference>